<comment type="caution">
    <text evidence="2">The sequence shown here is derived from an EMBL/GenBank/DDBJ whole genome shotgun (WGS) entry which is preliminary data.</text>
</comment>
<reference evidence="2" key="1">
    <citation type="journal article" date="2014" name="Int. J. Syst. Evol. Microbiol.">
        <title>Complete genome sequence of Corynebacterium casei LMG S-19264T (=DSM 44701T), isolated from a smear-ripened cheese.</title>
        <authorList>
            <consortium name="US DOE Joint Genome Institute (JGI-PGF)"/>
            <person name="Walter F."/>
            <person name="Albersmeier A."/>
            <person name="Kalinowski J."/>
            <person name="Ruckert C."/>
        </authorList>
    </citation>
    <scope>NUCLEOTIDE SEQUENCE</scope>
    <source>
        <strain evidence="2">KCTC 23430</strain>
    </source>
</reference>
<organism evidence="2 3">
    <name type="scientific">Parahalioglobus pacificus</name>
    <dbReference type="NCBI Taxonomy" id="930806"/>
    <lineage>
        <taxon>Bacteria</taxon>
        <taxon>Pseudomonadati</taxon>
        <taxon>Pseudomonadota</taxon>
        <taxon>Gammaproteobacteria</taxon>
        <taxon>Cellvibrionales</taxon>
        <taxon>Halieaceae</taxon>
        <taxon>Parahalioglobus</taxon>
    </lineage>
</organism>
<dbReference type="Proteomes" id="UP000644693">
    <property type="component" value="Unassembled WGS sequence"/>
</dbReference>
<protein>
    <submittedName>
        <fullName evidence="2">Uncharacterized protein</fullName>
    </submittedName>
</protein>
<keyword evidence="1" id="KW-0472">Membrane</keyword>
<keyword evidence="3" id="KW-1185">Reference proteome</keyword>
<reference evidence="2" key="2">
    <citation type="submission" date="2020-09" db="EMBL/GenBank/DDBJ databases">
        <authorList>
            <person name="Sun Q."/>
            <person name="Kim S."/>
        </authorList>
    </citation>
    <scope>NUCLEOTIDE SEQUENCE</scope>
    <source>
        <strain evidence="2">KCTC 23430</strain>
    </source>
</reference>
<gene>
    <name evidence="2" type="ORF">GCM10007053_11840</name>
</gene>
<dbReference type="EMBL" id="BMYM01000001">
    <property type="protein sequence ID" value="GHD30255.1"/>
    <property type="molecule type" value="Genomic_DNA"/>
</dbReference>
<keyword evidence="1" id="KW-0812">Transmembrane</keyword>
<evidence type="ECO:0000256" key="1">
    <source>
        <dbReference type="SAM" id="Phobius"/>
    </source>
</evidence>
<name>A0A918XFW9_9GAMM</name>
<evidence type="ECO:0000313" key="2">
    <source>
        <dbReference type="EMBL" id="GHD30255.1"/>
    </source>
</evidence>
<dbReference type="RefSeq" id="WP_189476105.1">
    <property type="nucleotide sequence ID" value="NZ_BMYM01000001.1"/>
</dbReference>
<dbReference type="AlphaFoldDB" id="A0A918XFW9"/>
<feature type="transmembrane region" description="Helical" evidence="1">
    <location>
        <begin position="36"/>
        <end position="54"/>
    </location>
</feature>
<feature type="transmembrane region" description="Helical" evidence="1">
    <location>
        <begin position="6"/>
        <end position="29"/>
    </location>
</feature>
<accession>A0A918XFW9</accession>
<evidence type="ECO:0000313" key="3">
    <source>
        <dbReference type="Proteomes" id="UP000644693"/>
    </source>
</evidence>
<keyword evidence="1" id="KW-1133">Transmembrane helix</keyword>
<sequence>MLTDASYHTAIYVYCGAAVIALLLMAFCLRKVWGRSWRLLLVLLGAALLLTPAYPQPGVETMAPALIVVGFQMLTDGLDSATHALRPLSYAAGLAVVLTLIARFTVFRRRKGAEPETQPEQA</sequence>
<feature type="transmembrane region" description="Helical" evidence="1">
    <location>
        <begin position="88"/>
        <end position="106"/>
    </location>
</feature>
<proteinExistence type="predicted"/>